<name>A0A9Q1F1X9_SYNKA</name>
<dbReference type="InterPro" id="IPR038269">
    <property type="entry name" value="SCAN_sf"/>
</dbReference>
<comment type="caution">
    <text evidence="4">The sequence shown here is derived from an EMBL/GenBank/DDBJ whole genome shotgun (WGS) entry which is preliminary data.</text>
</comment>
<dbReference type="Pfam" id="PF02023">
    <property type="entry name" value="SCAN"/>
    <property type="match status" value="1"/>
</dbReference>
<keyword evidence="2" id="KW-0812">Transmembrane</keyword>
<evidence type="ECO:0000259" key="3">
    <source>
        <dbReference type="Pfam" id="PF02023"/>
    </source>
</evidence>
<keyword evidence="2" id="KW-0472">Membrane</keyword>
<evidence type="ECO:0000313" key="5">
    <source>
        <dbReference type="Proteomes" id="UP001152622"/>
    </source>
</evidence>
<dbReference type="SUPFAM" id="SSF47353">
    <property type="entry name" value="Retrovirus capsid dimerization domain-like"/>
    <property type="match status" value="1"/>
</dbReference>
<proteinExistence type="predicted"/>
<protein>
    <recommendedName>
        <fullName evidence="3">SCAN box domain-containing protein</fullName>
    </recommendedName>
</protein>
<sequence length="253" mass="28307">MAVLGGCVWEELVVWLMVFQAVGLGAWLFSGSVLRDSPECAAQTQVFWGSEECGGLSEGQRHKDRGEGLALCGLRAQDAYSLLSLEQSLDYEEVKADVLRAYKLVPEAYRQKFKRYRKADSQTCVEFAREKESLFDRWCAAQGVKLFEQLCALMIKEELKNCLPERVATYLNEQKVTQVMQAAVLVDEFTLTHTSSSVGKPPLRHNDVTPRRESPDSSVGPLKANTPVSGARQEAWGNKGKVVCHFCKKTVWP</sequence>
<organism evidence="4 5">
    <name type="scientific">Synaphobranchus kaupii</name>
    <name type="common">Kaup's arrowtooth eel</name>
    <dbReference type="NCBI Taxonomy" id="118154"/>
    <lineage>
        <taxon>Eukaryota</taxon>
        <taxon>Metazoa</taxon>
        <taxon>Chordata</taxon>
        <taxon>Craniata</taxon>
        <taxon>Vertebrata</taxon>
        <taxon>Euteleostomi</taxon>
        <taxon>Actinopterygii</taxon>
        <taxon>Neopterygii</taxon>
        <taxon>Teleostei</taxon>
        <taxon>Anguilliformes</taxon>
        <taxon>Synaphobranchidae</taxon>
        <taxon>Synaphobranchus</taxon>
    </lineage>
</organism>
<evidence type="ECO:0000256" key="2">
    <source>
        <dbReference type="SAM" id="Phobius"/>
    </source>
</evidence>
<feature type="compositionally biased region" description="Basic and acidic residues" evidence="1">
    <location>
        <begin position="204"/>
        <end position="215"/>
    </location>
</feature>
<reference evidence="4" key="1">
    <citation type="journal article" date="2023" name="Science">
        <title>Genome structures resolve the early diversification of teleost fishes.</title>
        <authorList>
            <person name="Parey E."/>
            <person name="Louis A."/>
            <person name="Montfort J."/>
            <person name="Bouchez O."/>
            <person name="Roques C."/>
            <person name="Iampietro C."/>
            <person name="Lluch J."/>
            <person name="Castinel A."/>
            <person name="Donnadieu C."/>
            <person name="Desvignes T."/>
            <person name="Floi Bucao C."/>
            <person name="Jouanno E."/>
            <person name="Wen M."/>
            <person name="Mejri S."/>
            <person name="Dirks R."/>
            <person name="Jansen H."/>
            <person name="Henkel C."/>
            <person name="Chen W.J."/>
            <person name="Zahm M."/>
            <person name="Cabau C."/>
            <person name="Klopp C."/>
            <person name="Thompson A.W."/>
            <person name="Robinson-Rechavi M."/>
            <person name="Braasch I."/>
            <person name="Lecointre G."/>
            <person name="Bobe J."/>
            <person name="Postlethwait J.H."/>
            <person name="Berthelot C."/>
            <person name="Roest Crollius H."/>
            <person name="Guiguen Y."/>
        </authorList>
    </citation>
    <scope>NUCLEOTIDE SEQUENCE</scope>
    <source>
        <tissue evidence="4">Blood</tissue>
    </source>
</reference>
<dbReference type="OrthoDB" id="8963689at2759"/>
<evidence type="ECO:0000256" key="1">
    <source>
        <dbReference type="SAM" id="MobiDB-lite"/>
    </source>
</evidence>
<evidence type="ECO:0000313" key="4">
    <source>
        <dbReference type="EMBL" id="KAJ8349330.1"/>
    </source>
</evidence>
<feature type="transmembrane region" description="Helical" evidence="2">
    <location>
        <begin position="12"/>
        <end position="29"/>
    </location>
</feature>
<dbReference type="Gene3D" id="1.10.4020.10">
    <property type="entry name" value="DNA breaking-rejoining enzymes"/>
    <property type="match status" value="1"/>
</dbReference>
<dbReference type="InterPro" id="IPR003309">
    <property type="entry name" value="SCAN_dom"/>
</dbReference>
<dbReference type="EMBL" id="JAINUF010000009">
    <property type="protein sequence ID" value="KAJ8349330.1"/>
    <property type="molecule type" value="Genomic_DNA"/>
</dbReference>
<dbReference type="PANTHER" id="PTHR46888">
    <property type="entry name" value="ZINC KNUCKLE DOMAINCONTAINING PROTEIN-RELATED"/>
    <property type="match status" value="1"/>
</dbReference>
<dbReference type="AlphaFoldDB" id="A0A9Q1F1X9"/>
<keyword evidence="5" id="KW-1185">Reference proteome</keyword>
<feature type="region of interest" description="Disordered" evidence="1">
    <location>
        <begin position="194"/>
        <end position="233"/>
    </location>
</feature>
<feature type="domain" description="SCAN box" evidence="3">
    <location>
        <begin position="106"/>
        <end position="194"/>
    </location>
</feature>
<keyword evidence="2" id="KW-1133">Transmembrane helix</keyword>
<accession>A0A9Q1F1X9</accession>
<gene>
    <name evidence="4" type="ORF">SKAU_G00244600</name>
</gene>
<dbReference type="Proteomes" id="UP001152622">
    <property type="component" value="Chromosome 9"/>
</dbReference>
<dbReference type="PANTHER" id="PTHR46888:SF13">
    <property type="entry name" value="RIBONUCLEASE H"/>
    <property type="match status" value="1"/>
</dbReference>